<evidence type="ECO:0000256" key="1">
    <source>
        <dbReference type="SAM" id="MobiDB-lite"/>
    </source>
</evidence>
<dbReference type="WBParaSite" id="TMUE_0000001656.1">
    <property type="protein sequence ID" value="TMUE_0000001656.1"/>
    <property type="gene ID" value="WBGene00297541"/>
</dbReference>
<feature type="region of interest" description="Disordered" evidence="1">
    <location>
        <begin position="117"/>
        <end position="171"/>
    </location>
</feature>
<feature type="compositionally biased region" description="Polar residues" evidence="1">
    <location>
        <begin position="127"/>
        <end position="159"/>
    </location>
</feature>
<protein>
    <submittedName>
        <fullName evidence="3">Uncharacterized protein</fullName>
    </submittedName>
</protein>
<evidence type="ECO:0000313" key="2">
    <source>
        <dbReference type="Proteomes" id="UP000046395"/>
    </source>
</evidence>
<keyword evidence="2" id="KW-1185">Reference proteome</keyword>
<name>A0A5S6Q351_TRIMR</name>
<evidence type="ECO:0000313" key="3">
    <source>
        <dbReference type="WBParaSite" id="TMUE_0000001656.1"/>
    </source>
</evidence>
<sequence>MDNFKTIYNFKTMVNFKTEDNFKTMDDFKPVDNFKSVDNFNSLVNFKTMHNFKRTENFKTVDNFKALGNFKTMVKFKDTGSFKTVDNFKTMHNFETMDNFETMVSRTNHDIRRSTYLLREPNEARNDQTTPRTSNENAQTRTNEPFSTGHKNSSASLGANQRDKPMEGPVVPPSAYAIVICDTPPPRFHARET</sequence>
<accession>A0A5S6Q351</accession>
<dbReference type="AlphaFoldDB" id="A0A5S6Q351"/>
<organism evidence="2 3">
    <name type="scientific">Trichuris muris</name>
    <name type="common">Mouse whipworm</name>
    <dbReference type="NCBI Taxonomy" id="70415"/>
    <lineage>
        <taxon>Eukaryota</taxon>
        <taxon>Metazoa</taxon>
        <taxon>Ecdysozoa</taxon>
        <taxon>Nematoda</taxon>
        <taxon>Enoplea</taxon>
        <taxon>Dorylaimia</taxon>
        <taxon>Trichinellida</taxon>
        <taxon>Trichuridae</taxon>
        <taxon>Trichuris</taxon>
    </lineage>
</organism>
<reference evidence="3" key="1">
    <citation type="submission" date="2019-12" db="UniProtKB">
        <authorList>
            <consortium name="WormBaseParasite"/>
        </authorList>
    </citation>
    <scope>IDENTIFICATION</scope>
</reference>
<proteinExistence type="predicted"/>
<dbReference type="Proteomes" id="UP000046395">
    <property type="component" value="Unassembled WGS sequence"/>
</dbReference>